<dbReference type="CDD" id="cd19138">
    <property type="entry name" value="AKR_YeaE"/>
    <property type="match status" value="1"/>
</dbReference>
<dbReference type="Proteomes" id="UP000260680">
    <property type="component" value="Unassembled WGS sequence"/>
</dbReference>
<dbReference type="InterPro" id="IPR023210">
    <property type="entry name" value="NADP_OxRdtase_dom"/>
</dbReference>
<feature type="site" description="Lowers pKa of active site Tyr" evidence="3">
    <location>
        <position position="93"/>
    </location>
</feature>
<accession>A0A3E2NA72</accession>
<evidence type="ECO:0000259" key="4">
    <source>
        <dbReference type="Pfam" id="PF00248"/>
    </source>
</evidence>
<sequence>MVREGEQEEKMVIRKQSVMLPDGTAVPSLGQGTWFLGERRNRRKEELDSLRAGISAGMTLLDTAEMYGDGKAEELLGEAIQDFDRSSLFLVSKVYPHNAGRKNIFKSCIKTLERLNTDYLDLYLLHWRGSIPLSETVECMEQLKKEGKIRRWGVSNFDTADMKELWSVPGGNNCQINQVLYHVASRGIEYDLIPWLEEHKVPVMAYCPLAQAGDLKRGLYENPALIRIADAHQCTVSNILLAFAIRSKNVVAIPRTGNKDHALDNAKAWEVNLTQDELIEINRAFPAPVKKTYLDIV</sequence>
<feature type="domain" description="NADP-dependent oxidoreductase" evidence="4">
    <location>
        <begin position="29"/>
        <end position="282"/>
    </location>
</feature>
<evidence type="ECO:0000256" key="3">
    <source>
        <dbReference type="PIRSR" id="PIRSR000097-3"/>
    </source>
</evidence>
<dbReference type="PANTHER" id="PTHR43638:SF3">
    <property type="entry name" value="ALDEHYDE REDUCTASE"/>
    <property type="match status" value="1"/>
</dbReference>
<evidence type="ECO:0000256" key="2">
    <source>
        <dbReference type="PIRSR" id="PIRSR000097-2"/>
    </source>
</evidence>
<feature type="active site" description="Proton donor" evidence="1">
    <location>
        <position position="67"/>
    </location>
</feature>
<dbReference type="EMBL" id="QOHO01000050">
    <property type="protein sequence ID" value="RFZ77908.1"/>
    <property type="molecule type" value="Genomic_DNA"/>
</dbReference>
<dbReference type="SUPFAM" id="SSF51430">
    <property type="entry name" value="NAD(P)-linked oxidoreductase"/>
    <property type="match status" value="1"/>
</dbReference>
<proteinExistence type="predicted"/>
<dbReference type="Gene3D" id="3.20.20.100">
    <property type="entry name" value="NADP-dependent oxidoreductase domain"/>
    <property type="match status" value="1"/>
</dbReference>
<protein>
    <submittedName>
        <fullName evidence="5">Aldo/keto reductase</fullName>
    </submittedName>
</protein>
<evidence type="ECO:0000313" key="6">
    <source>
        <dbReference type="Proteomes" id="UP000260680"/>
    </source>
</evidence>
<evidence type="ECO:0000256" key="1">
    <source>
        <dbReference type="PIRSR" id="PIRSR000097-1"/>
    </source>
</evidence>
<dbReference type="PIRSF" id="PIRSF000097">
    <property type="entry name" value="AKR"/>
    <property type="match status" value="1"/>
</dbReference>
<organism evidence="5 6">
    <name type="scientific">Lacrimispora amygdalina</name>
    <dbReference type="NCBI Taxonomy" id="253257"/>
    <lineage>
        <taxon>Bacteria</taxon>
        <taxon>Bacillati</taxon>
        <taxon>Bacillota</taxon>
        <taxon>Clostridia</taxon>
        <taxon>Lachnospirales</taxon>
        <taxon>Lachnospiraceae</taxon>
        <taxon>Lacrimispora</taxon>
    </lineage>
</organism>
<gene>
    <name evidence="5" type="ORF">DS742_16000</name>
</gene>
<dbReference type="AlphaFoldDB" id="A0A3E2NA72"/>
<evidence type="ECO:0000313" key="5">
    <source>
        <dbReference type="EMBL" id="RFZ77908.1"/>
    </source>
</evidence>
<feature type="binding site" evidence="2">
    <location>
        <position position="126"/>
    </location>
    <ligand>
        <name>substrate</name>
    </ligand>
</feature>
<name>A0A3E2NA72_9FIRM</name>
<dbReference type="PANTHER" id="PTHR43638">
    <property type="entry name" value="OXIDOREDUCTASE, ALDO/KETO REDUCTASE FAMILY PROTEIN"/>
    <property type="match status" value="1"/>
</dbReference>
<dbReference type="Pfam" id="PF00248">
    <property type="entry name" value="Aldo_ket_red"/>
    <property type="match status" value="1"/>
</dbReference>
<dbReference type="PRINTS" id="PR00069">
    <property type="entry name" value="ALDKETRDTASE"/>
</dbReference>
<dbReference type="InterPro" id="IPR036812">
    <property type="entry name" value="NAD(P)_OxRdtase_dom_sf"/>
</dbReference>
<dbReference type="GO" id="GO:0016491">
    <property type="term" value="F:oxidoreductase activity"/>
    <property type="evidence" value="ECO:0007669"/>
    <property type="project" value="InterPro"/>
</dbReference>
<comment type="caution">
    <text evidence="5">The sequence shown here is derived from an EMBL/GenBank/DDBJ whole genome shotgun (WGS) entry which is preliminary data.</text>
</comment>
<reference evidence="5 6" key="1">
    <citation type="submission" date="2018-07" db="EMBL/GenBank/DDBJ databases">
        <title>New species, Clostridium PI-S10-A1B.</title>
        <authorList>
            <person name="Krishna G."/>
            <person name="Summeta K."/>
            <person name="Shikha S."/>
            <person name="Prabhu P.B."/>
            <person name="Suresh K."/>
        </authorList>
    </citation>
    <scope>NUCLEOTIDE SEQUENCE [LARGE SCALE GENOMIC DNA]</scope>
    <source>
        <strain evidence="5 6">PI-S10-A1B</strain>
    </source>
</reference>
<dbReference type="InterPro" id="IPR020471">
    <property type="entry name" value="AKR"/>
</dbReference>
<dbReference type="OrthoDB" id="9804790at2"/>